<evidence type="ECO:0000256" key="5">
    <source>
        <dbReference type="ARBA" id="ARBA00022723"/>
    </source>
</evidence>
<dbReference type="Gene3D" id="3.40.50.12160">
    <property type="entry name" value="Methylthiotransferase, N-terminal domain"/>
    <property type="match status" value="1"/>
</dbReference>
<keyword evidence="7" id="KW-0411">Iron-sulfur</keyword>
<keyword evidence="4" id="KW-0949">S-adenosyl-L-methionine</keyword>
<dbReference type="EnsemblBacteria" id="ACZ18862">
    <property type="protein sequence ID" value="ACZ18862"/>
    <property type="gene ID" value="Taci_0626"/>
</dbReference>
<dbReference type="PANTHER" id="PTHR43020">
    <property type="entry name" value="CDK5 REGULATORY SUBUNIT-ASSOCIATED PROTEIN 1"/>
    <property type="match status" value="1"/>
</dbReference>
<evidence type="ECO:0000256" key="3">
    <source>
        <dbReference type="ARBA" id="ARBA00022679"/>
    </source>
</evidence>
<dbReference type="SFLD" id="SFLDG01082">
    <property type="entry name" value="B12-binding_domain_containing"/>
    <property type="match status" value="1"/>
</dbReference>
<dbReference type="InterPro" id="IPR006638">
    <property type="entry name" value="Elp3/MiaA/NifB-like_rSAM"/>
</dbReference>
<dbReference type="HOGENOM" id="CLU_018697_1_0_0"/>
<protein>
    <submittedName>
        <fullName evidence="10">RNA modification enzyme, MiaB family</fullName>
    </submittedName>
</protein>
<dbReference type="eggNOG" id="COG0621">
    <property type="taxonomic scope" value="Bacteria"/>
</dbReference>
<dbReference type="PANTHER" id="PTHR43020:SF2">
    <property type="entry name" value="MITOCHONDRIAL TRNA METHYLTHIOTRANSFERASE CDK5RAP1"/>
    <property type="match status" value="1"/>
</dbReference>
<dbReference type="PATRIC" id="fig|525903.6.peg.632"/>
<dbReference type="InterPro" id="IPR058240">
    <property type="entry name" value="rSAM_sf"/>
</dbReference>
<keyword evidence="3" id="KW-0808">Transferase</keyword>
<dbReference type="AlphaFoldDB" id="D1B9A9"/>
<dbReference type="STRING" id="525903.Taci_0626"/>
<accession>D1B9A9</accession>
<organism evidence="10 11">
    <name type="scientific">Thermanaerovibrio acidaminovorans (strain ATCC 49978 / DSM 6589 / Su883)</name>
    <name type="common">Selenomonas acidaminovorans</name>
    <dbReference type="NCBI Taxonomy" id="525903"/>
    <lineage>
        <taxon>Bacteria</taxon>
        <taxon>Thermotogati</taxon>
        <taxon>Synergistota</taxon>
        <taxon>Synergistia</taxon>
        <taxon>Synergistales</taxon>
        <taxon>Synergistaceae</taxon>
        <taxon>Thermanaerovibrio</taxon>
    </lineage>
</organism>
<dbReference type="InterPro" id="IPR007197">
    <property type="entry name" value="rSAM"/>
</dbReference>
<comment type="cofactor">
    <cofactor evidence="1">
        <name>[4Fe-4S] cluster</name>
        <dbReference type="ChEBI" id="CHEBI:49883"/>
    </cofactor>
</comment>
<gene>
    <name evidence="10" type="ordered locus">Taci_0626</name>
</gene>
<dbReference type="NCBIfam" id="TIGR00089">
    <property type="entry name" value="MiaB/RimO family radical SAM methylthiotransferase"/>
    <property type="match status" value="1"/>
</dbReference>
<name>D1B9A9_THEAS</name>
<feature type="domain" description="Radical SAM core" evidence="9">
    <location>
        <begin position="139"/>
        <end position="366"/>
    </location>
</feature>
<dbReference type="Proteomes" id="UP000002030">
    <property type="component" value="Chromosome"/>
</dbReference>
<dbReference type="SMART" id="SM00729">
    <property type="entry name" value="Elp3"/>
    <property type="match status" value="1"/>
</dbReference>
<dbReference type="PROSITE" id="PS01278">
    <property type="entry name" value="MTTASE_RADICAL"/>
    <property type="match status" value="1"/>
</dbReference>
<sequence>MSRPFRFKVISHGCRVNQYEGDALAAELEAAGGIPSAPEEADCLVLVSCAVTAEAERKTRQELRRLKRRSPGALLVVCGCWVNRVSDQDLESMGVDVAVSNGLKGTIPGLVERHLHGFPVGGVYRSSAAGWDPLSLRRTTRHTRAFVKVQDGCSRGCTYCIVPKLRGPSISRPFQEVLSEVRSLVESGALEVVLTGVHLGDYRWDGLDLADLVRALSSVEGLGRIRFGSIEPFGLSQRLLEALGGSRSFMPHLHVPLQSGDDQVLRRMGRGYGGSDYVEMVRRARQVLGDDLHVSADVMVGFPGEDQVAFDNTLRVLEEARVGRLHVFPYSPRPGTAAYHWPRPQDDTVRERVQRLLEFGRRSLGDFARGFVGREVRVLVERVEDRIGDGLAEPFLRVRFPYEGPPGRVVSVVPTGEVEGLLVVGDRAFESPGDLLYPL</sequence>
<dbReference type="SUPFAM" id="SSF102114">
    <property type="entry name" value="Radical SAM enzymes"/>
    <property type="match status" value="1"/>
</dbReference>
<evidence type="ECO:0000313" key="10">
    <source>
        <dbReference type="EMBL" id="ACZ18862.1"/>
    </source>
</evidence>
<dbReference type="CDD" id="cd01335">
    <property type="entry name" value="Radical_SAM"/>
    <property type="match status" value="1"/>
</dbReference>
<dbReference type="PROSITE" id="PS51918">
    <property type="entry name" value="RADICAL_SAM"/>
    <property type="match status" value="1"/>
</dbReference>
<dbReference type="SFLD" id="SFLDS00029">
    <property type="entry name" value="Radical_SAM"/>
    <property type="match status" value="1"/>
</dbReference>
<dbReference type="InterPro" id="IPR023404">
    <property type="entry name" value="rSAM_horseshoe"/>
</dbReference>
<dbReference type="GO" id="GO:0005829">
    <property type="term" value="C:cytosol"/>
    <property type="evidence" value="ECO:0007669"/>
    <property type="project" value="TreeGrafter"/>
</dbReference>
<keyword evidence="6" id="KW-0408">Iron</keyword>
<evidence type="ECO:0000256" key="7">
    <source>
        <dbReference type="ARBA" id="ARBA00023014"/>
    </source>
</evidence>
<keyword evidence="2" id="KW-0004">4Fe-4S</keyword>
<evidence type="ECO:0000259" key="8">
    <source>
        <dbReference type="PROSITE" id="PS51449"/>
    </source>
</evidence>
<proteinExistence type="predicted"/>
<dbReference type="Pfam" id="PF04055">
    <property type="entry name" value="Radical_SAM"/>
    <property type="match status" value="1"/>
</dbReference>
<keyword evidence="5" id="KW-0479">Metal-binding</keyword>
<dbReference type="InterPro" id="IPR038135">
    <property type="entry name" value="Methylthiotransferase_N_sf"/>
</dbReference>
<dbReference type="EMBL" id="CP001818">
    <property type="protein sequence ID" value="ACZ18862.1"/>
    <property type="molecule type" value="Genomic_DNA"/>
</dbReference>
<dbReference type="KEGG" id="tai:Taci_0626"/>
<dbReference type="GO" id="GO:0035597">
    <property type="term" value="F:tRNA-2-methylthio-N(6)-dimethylallyladenosine(37) synthase activity"/>
    <property type="evidence" value="ECO:0007669"/>
    <property type="project" value="TreeGrafter"/>
</dbReference>
<dbReference type="PROSITE" id="PS51449">
    <property type="entry name" value="MTTASE_N"/>
    <property type="match status" value="1"/>
</dbReference>
<dbReference type="Pfam" id="PF00919">
    <property type="entry name" value="UPF0004"/>
    <property type="match status" value="1"/>
</dbReference>
<dbReference type="GO" id="GO:0046872">
    <property type="term" value="F:metal ion binding"/>
    <property type="evidence" value="ECO:0007669"/>
    <property type="project" value="UniProtKB-KW"/>
</dbReference>
<dbReference type="Gene3D" id="3.80.30.20">
    <property type="entry name" value="tm_1862 like domain"/>
    <property type="match status" value="1"/>
</dbReference>
<dbReference type="InterPro" id="IPR013848">
    <property type="entry name" value="Methylthiotransferase_N"/>
</dbReference>
<evidence type="ECO:0000259" key="9">
    <source>
        <dbReference type="PROSITE" id="PS51918"/>
    </source>
</evidence>
<dbReference type="InterPro" id="IPR005839">
    <property type="entry name" value="Methylthiotransferase"/>
</dbReference>
<evidence type="ECO:0000313" key="11">
    <source>
        <dbReference type="Proteomes" id="UP000002030"/>
    </source>
</evidence>
<feature type="domain" description="MTTase N-terminal" evidence="8">
    <location>
        <begin position="5"/>
        <end position="116"/>
    </location>
</feature>
<evidence type="ECO:0000256" key="6">
    <source>
        <dbReference type="ARBA" id="ARBA00023004"/>
    </source>
</evidence>
<dbReference type="OrthoDB" id="9805215at2"/>
<dbReference type="GO" id="GO:0051539">
    <property type="term" value="F:4 iron, 4 sulfur cluster binding"/>
    <property type="evidence" value="ECO:0007669"/>
    <property type="project" value="UniProtKB-KW"/>
</dbReference>
<evidence type="ECO:0000256" key="4">
    <source>
        <dbReference type="ARBA" id="ARBA00022691"/>
    </source>
</evidence>
<keyword evidence="11" id="KW-1185">Reference proteome</keyword>
<dbReference type="InterPro" id="IPR020612">
    <property type="entry name" value="Methylthiotransferase_CS"/>
</dbReference>
<evidence type="ECO:0000256" key="1">
    <source>
        <dbReference type="ARBA" id="ARBA00001966"/>
    </source>
</evidence>
<evidence type="ECO:0000256" key="2">
    <source>
        <dbReference type="ARBA" id="ARBA00022485"/>
    </source>
</evidence>
<dbReference type="RefSeq" id="WP_012869378.1">
    <property type="nucleotide sequence ID" value="NC_013522.1"/>
</dbReference>
<reference evidence="10 11" key="1">
    <citation type="journal article" date="2009" name="Stand. Genomic Sci.">
        <title>Complete genome sequence of Thermanaerovibrio acidaminovorans type strain (Su883).</title>
        <authorList>
            <person name="Chovatia M."/>
            <person name="Sikorski J."/>
            <person name="Schroder M."/>
            <person name="Lapidus A."/>
            <person name="Nolan M."/>
            <person name="Tice H."/>
            <person name="Glavina Del Rio T."/>
            <person name="Copeland A."/>
            <person name="Cheng J.F."/>
            <person name="Lucas S."/>
            <person name="Chen F."/>
            <person name="Bruce D."/>
            <person name="Goodwin L."/>
            <person name="Pitluck S."/>
            <person name="Ivanova N."/>
            <person name="Mavromatis K."/>
            <person name="Ovchinnikova G."/>
            <person name="Pati A."/>
            <person name="Chen A."/>
            <person name="Palaniappan K."/>
            <person name="Land M."/>
            <person name="Hauser L."/>
            <person name="Chang Y.J."/>
            <person name="Jeffries C.D."/>
            <person name="Chain P."/>
            <person name="Saunders E."/>
            <person name="Detter J.C."/>
            <person name="Brettin T."/>
            <person name="Rohde M."/>
            <person name="Goker M."/>
            <person name="Spring S."/>
            <person name="Bristow J."/>
            <person name="Markowitz V."/>
            <person name="Hugenholtz P."/>
            <person name="Kyrpides N.C."/>
            <person name="Klenk H.P."/>
            <person name="Eisen J.A."/>
        </authorList>
    </citation>
    <scope>NUCLEOTIDE SEQUENCE [LARGE SCALE GENOMIC DNA]</scope>
    <source>
        <strain evidence="11">ATCC 49978 / DSM 6589 / Su883</strain>
    </source>
</reference>